<dbReference type="Pfam" id="PF14864">
    <property type="entry name" value="Alkyl_sulf_C"/>
    <property type="match status" value="1"/>
</dbReference>
<dbReference type="SUPFAM" id="SSF56281">
    <property type="entry name" value="Metallo-hydrolase/oxidoreductase"/>
    <property type="match status" value="1"/>
</dbReference>
<keyword evidence="5" id="KW-0732">Signal</keyword>
<dbReference type="InterPro" id="IPR029228">
    <property type="entry name" value="Alkyl_sulf_dimr"/>
</dbReference>
<comment type="similarity">
    <text evidence="4">Belongs to the metallo-beta-lactamase superfamily. Type III sulfatase family.</text>
</comment>
<evidence type="ECO:0000313" key="7">
    <source>
        <dbReference type="EMBL" id="MBA5603795.1"/>
    </source>
</evidence>
<feature type="signal peptide" evidence="5">
    <location>
        <begin position="1"/>
        <end position="21"/>
    </location>
</feature>
<dbReference type="PANTHER" id="PTHR43223">
    <property type="entry name" value="ALKYL/ARYL-SULFATASE"/>
    <property type="match status" value="1"/>
</dbReference>
<evidence type="ECO:0000256" key="2">
    <source>
        <dbReference type="ARBA" id="ARBA00022801"/>
    </source>
</evidence>
<gene>
    <name evidence="7" type="ORF">H3H36_00265</name>
</gene>
<dbReference type="GO" id="GO:0018909">
    <property type="term" value="P:dodecyl sulfate metabolic process"/>
    <property type="evidence" value="ECO:0007669"/>
    <property type="project" value="InterPro"/>
</dbReference>
<accession>A0A7W2ED82</accession>
<dbReference type="Gene3D" id="1.25.40.880">
    <property type="entry name" value="Alkyl sulfatase, dimerisation domain"/>
    <property type="match status" value="1"/>
</dbReference>
<dbReference type="EMBL" id="JACEZS010000001">
    <property type="protein sequence ID" value="MBA5603795.1"/>
    <property type="molecule type" value="Genomic_DNA"/>
</dbReference>
<dbReference type="GO" id="GO:0030288">
    <property type="term" value="C:outer membrane-bounded periplasmic space"/>
    <property type="evidence" value="ECO:0007669"/>
    <property type="project" value="TreeGrafter"/>
</dbReference>
<dbReference type="InterPro" id="IPR001279">
    <property type="entry name" value="Metallo-B-lactamas"/>
</dbReference>
<sequence>MALTARLTALALAVCTLQASATTPPQPASRSTAAANLAFGADLPLGDQQDFEEATRGLVAAMPDGPFRDAAGNVIWQPHAFDFIQGAAPATVNPSLWRHETLNNAHGLYKVSDGIYQLRGFDISNMTLIEGKTGWIVVDPLVSAEMAKVALEFAQQKLGRRPVAAVIYTHGHADHFGGVRGVISEADLTGGKTRLIAPDGFMETSVAENVLAGNAMARRAQYQFGMPLAAGPQGNVGTGLGKKVSTGTIGLIVPTDTVSKTGQSMDIDGVRFVFQMDNGSEAPAEMTFYLPERHALCLSEVVTANMHNIYTLRGARMRDALGWSKYINEMLDLFPDAQVGFRSHHWPVWGKERLHQQLANQRDLYRFLNDQALNLANRGVPLDEVGDASFFPKGLKNDFSTHGYYGTLSHNLRAVVDYYLGWYDSNPATLNPLTGKTRAQHYVAAMGGAKAVLKQAKAGYAAGDYRWVAEILNHLVKADPANKPARLLQADTLEQLGYQAESAIWRNEYLTGAHELRDGITPLHMSTQGPDLTRAMSVEMIFDYLAVRLNHEKADGLHLGVNIAFTDTHENYALELSNSVLNNTRGRVLAKPDAALTLSRDALFKMLVAKVPLAQLVQAGEVKLDGDPKALGSLFGNFDQFDPLFPVVTR</sequence>
<dbReference type="InterPro" id="IPR052195">
    <property type="entry name" value="Bact_Alkyl/Aryl-Sulfatase"/>
</dbReference>
<dbReference type="InterPro" id="IPR038536">
    <property type="entry name" value="Alkyl/aryl-sulf_dimr_sf"/>
</dbReference>
<dbReference type="AlphaFoldDB" id="A0A7W2ED82"/>
<dbReference type="Proteomes" id="UP000566711">
    <property type="component" value="Unassembled WGS sequence"/>
</dbReference>
<keyword evidence="2 7" id="KW-0378">Hydrolase</keyword>
<keyword evidence="3" id="KW-0862">Zinc</keyword>
<dbReference type="GO" id="GO:0018741">
    <property type="term" value="F:linear primary-alkylsulfatase activity"/>
    <property type="evidence" value="ECO:0007669"/>
    <property type="project" value="InterPro"/>
</dbReference>
<keyword evidence="8" id="KW-1185">Reference proteome</keyword>
<evidence type="ECO:0000256" key="4">
    <source>
        <dbReference type="ARBA" id="ARBA00033751"/>
    </source>
</evidence>
<evidence type="ECO:0000313" key="8">
    <source>
        <dbReference type="Proteomes" id="UP000566711"/>
    </source>
</evidence>
<dbReference type="SUPFAM" id="SSF55718">
    <property type="entry name" value="SCP-like"/>
    <property type="match status" value="1"/>
</dbReference>
<evidence type="ECO:0000259" key="6">
    <source>
        <dbReference type="SMART" id="SM00849"/>
    </source>
</evidence>
<feature type="chain" id="PRO_5031283308" evidence="5">
    <location>
        <begin position="22"/>
        <end position="650"/>
    </location>
</feature>
<dbReference type="Gene3D" id="3.30.1050.10">
    <property type="entry name" value="SCP2 sterol-binding domain"/>
    <property type="match status" value="1"/>
</dbReference>
<dbReference type="InterPro" id="IPR036866">
    <property type="entry name" value="RibonucZ/Hydroxyglut_hydro"/>
</dbReference>
<dbReference type="RefSeq" id="WP_182212980.1">
    <property type="nucleotide sequence ID" value="NZ_JACEZS010000001.1"/>
</dbReference>
<evidence type="ECO:0000256" key="5">
    <source>
        <dbReference type="SAM" id="SignalP"/>
    </source>
</evidence>
<dbReference type="Pfam" id="PF14863">
    <property type="entry name" value="Alkyl_sulf_dimr"/>
    <property type="match status" value="1"/>
</dbReference>
<name>A0A7W2ED82_9BURK</name>
<evidence type="ECO:0000256" key="3">
    <source>
        <dbReference type="ARBA" id="ARBA00022833"/>
    </source>
</evidence>
<evidence type="ECO:0000256" key="1">
    <source>
        <dbReference type="ARBA" id="ARBA00022723"/>
    </source>
</evidence>
<dbReference type="InterPro" id="IPR029229">
    <property type="entry name" value="Alkyl_sulf_C"/>
</dbReference>
<protein>
    <submittedName>
        <fullName evidence="7">MBL fold metallo-hydrolase</fullName>
    </submittedName>
</protein>
<dbReference type="InterPro" id="IPR044097">
    <property type="entry name" value="Bds1/SdsA1_MBL-fold"/>
</dbReference>
<dbReference type="GO" id="GO:0046983">
    <property type="term" value="F:protein dimerization activity"/>
    <property type="evidence" value="ECO:0007669"/>
    <property type="project" value="InterPro"/>
</dbReference>
<dbReference type="Gene3D" id="3.60.15.30">
    <property type="entry name" value="Metallo-beta-lactamase domain"/>
    <property type="match status" value="1"/>
</dbReference>
<dbReference type="GO" id="GO:0046872">
    <property type="term" value="F:metal ion binding"/>
    <property type="evidence" value="ECO:0007669"/>
    <property type="project" value="UniProtKB-KW"/>
</dbReference>
<proteinExistence type="inferred from homology"/>
<feature type="domain" description="Metallo-beta-lactamase" evidence="6">
    <location>
        <begin position="123"/>
        <end position="345"/>
    </location>
</feature>
<reference evidence="7 8" key="1">
    <citation type="submission" date="2020-07" db="EMBL/GenBank/DDBJ databases">
        <title>Novel species isolated from subtropical streams in China.</title>
        <authorList>
            <person name="Lu H."/>
        </authorList>
    </citation>
    <scope>NUCLEOTIDE SEQUENCE [LARGE SCALE GENOMIC DNA]</scope>
    <source>
        <strain evidence="7 8">FT3S</strain>
    </source>
</reference>
<organism evidence="7 8">
    <name type="scientific">Rugamonas fusca</name>
    <dbReference type="NCBI Taxonomy" id="2758568"/>
    <lineage>
        <taxon>Bacteria</taxon>
        <taxon>Pseudomonadati</taxon>
        <taxon>Pseudomonadota</taxon>
        <taxon>Betaproteobacteria</taxon>
        <taxon>Burkholderiales</taxon>
        <taxon>Oxalobacteraceae</taxon>
        <taxon>Telluria group</taxon>
        <taxon>Rugamonas</taxon>
    </lineage>
</organism>
<dbReference type="InterPro" id="IPR036527">
    <property type="entry name" value="SCP2_sterol-bd_dom_sf"/>
</dbReference>
<dbReference type="Pfam" id="PF00753">
    <property type="entry name" value="Lactamase_B"/>
    <property type="match status" value="1"/>
</dbReference>
<comment type="caution">
    <text evidence="7">The sequence shown here is derived from an EMBL/GenBank/DDBJ whole genome shotgun (WGS) entry which is preliminary data.</text>
</comment>
<dbReference type="SMART" id="SM00849">
    <property type="entry name" value="Lactamase_B"/>
    <property type="match status" value="1"/>
</dbReference>
<keyword evidence="1" id="KW-0479">Metal-binding</keyword>
<dbReference type="FunFam" id="3.60.15.30:FF:000001">
    <property type="entry name" value="Alkyl/aryl-sulfatase BDS1"/>
    <property type="match status" value="1"/>
</dbReference>
<dbReference type="PANTHER" id="PTHR43223:SF1">
    <property type="entry name" value="ALKYL_ARYL-SULFATASE BDS1"/>
    <property type="match status" value="1"/>
</dbReference>
<dbReference type="CDD" id="cd07710">
    <property type="entry name" value="arylsulfatase_Sdsa1-like_MBL-fold"/>
    <property type="match status" value="1"/>
</dbReference>